<organism evidence="2 3">
    <name type="scientific">Favolaschia claudopus</name>
    <dbReference type="NCBI Taxonomy" id="2862362"/>
    <lineage>
        <taxon>Eukaryota</taxon>
        <taxon>Fungi</taxon>
        <taxon>Dikarya</taxon>
        <taxon>Basidiomycota</taxon>
        <taxon>Agaricomycotina</taxon>
        <taxon>Agaricomycetes</taxon>
        <taxon>Agaricomycetidae</taxon>
        <taxon>Agaricales</taxon>
        <taxon>Marasmiineae</taxon>
        <taxon>Mycenaceae</taxon>
        <taxon>Favolaschia</taxon>
    </lineage>
</organism>
<dbReference type="EMBL" id="JAWWNJ010000083">
    <property type="protein sequence ID" value="KAK7001565.1"/>
    <property type="molecule type" value="Genomic_DNA"/>
</dbReference>
<proteinExistence type="predicted"/>
<feature type="compositionally biased region" description="Polar residues" evidence="1">
    <location>
        <begin position="65"/>
        <end position="76"/>
    </location>
</feature>
<keyword evidence="3" id="KW-1185">Reference proteome</keyword>
<evidence type="ECO:0000256" key="1">
    <source>
        <dbReference type="SAM" id="MobiDB-lite"/>
    </source>
</evidence>
<feature type="compositionally biased region" description="Basic residues" evidence="1">
    <location>
        <begin position="637"/>
        <end position="647"/>
    </location>
</feature>
<dbReference type="Proteomes" id="UP001362999">
    <property type="component" value="Unassembled WGS sequence"/>
</dbReference>
<evidence type="ECO:0000313" key="3">
    <source>
        <dbReference type="Proteomes" id="UP001362999"/>
    </source>
</evidence>
<evidence type="ECO:0008006" key="4">
    <source>
        <dbReference type="Google" id="ProtNLM"/>
    </source>
</evidence>
<protein>
    <recommendedName>
        <fullName evidence="4">PHD-type domain-containing protein</fullName>
    </recommendedName>
</protein>
<gene>
    <name evidence="2" type="ORF">R3P38DRAFT_2649766</name>
</gene>
<accession>A0AAW0A6Q8</accession>
<evidence type="ECO:0000313" key="2">
    <source>
        <dbReference type="EMBL" id="KAK7001565.1"/>
    </source>
</evidence>
<feature type="region of interest" description="Disordered" evidence="1">
    <location>
        <begin position="1"/>
        <end position="108"/>
    </location>
</feature>
<feature type="region of interest" description="Disordered" evidence="1">
    <location>
        <begin position="635"/>
        <end position="659"/>
    </location>
</feature>
<feature type="compositionally biased region" description="Polar residues" evidence="1">
    <location>
        <begin position="1"/>
        <end position="13"/>
    </location>
</feature>
<feature type="compositionally biased region" description="Low complexity" evidence="1">
    <location>
        <begin position="38"/>
        <end position="53"/>
    </location>
</feature>
<sequence>MLSSASLISSQAEYPTPPVDRPTRAPLRTHPYRRPEPVARVTSPTTRRTSPAPVQRPSKRPNRAASPQGNATSTRRPSARKNAPAVPPRSNSTAAALPAPPASTLDDEWDGWPNGDFCRLFSHQDAEALDNLKVHWACQPLGGVSTGSAQAETWQDGKATRRECKGIISCTNRTCNILVRPQTRPAKIRQQVASPCACGGTLFHQKCGVISTLHTFKHGVYYQNGGSHLHQRPTTRLHLSRKEQGELRLVVENNPDAGPLKLLVGRPGPDGPGESVAAITPVLLNADRLKYERRKILKGVHGRVKSGNFVHEFAKVDEKCPNFILEAQFGSVTVIVMQTAHMKEKLVKGNTLAEAVNGIVSDAAHGYWLDPKDLLIISSTFEPTRLKCWMPGIISYANGGTAEHYRIHFFHLFNSMAEECKKQGVPVEDELFANVIDFSQAERNGFILAFVDFWQERVPGQRTVNELMVDAEALLKGCAQHFKNLVTRVKKISGVVDPSKQDIFENYARKLLHCNTMDEFTDCAESFIRDFPKAESWIRWWMLPAHATMLFPSFRKMTPELWNSLPDTTNPEEAQHWKIYAALKRRLALIPGIKGLFAFVEHYRKLEEAAAHGTKIYYGKDPQHWKRTKARLGYTKPSRHNAARRRITKSDSRPPDTSKALLSKRHVRTQQNTEYEKSYKWKDNSCWLDCALTLISTAAARDYAQSMAPMFESLPPNSPLRDLHQMVHTRTQGSIQLLGYDNGGSDLLNNQRDGFRRQIRKTRGHTDLGLRSFSSVWGWLYAICGHYRRSGVAVDPVIERAASYFRATFVSLRTCTENSSGFDHWQVSHVRPRSEFQLSRTICEKYAGNMRKWFQDVVRATKSIPQSACWQVDDGRVLCLHGNVKMQDILLNIPVVLIIEMGDTTECEWDIPATIAPYVGNAAASTAGLKYSIVGHVYGGEVYSHFTARYVSTSGAKRRIFDYNDMKHEGHAIQRSTKSFAGSLTGPSRSIKMADNYQLYGLVYHLDGGEGAQKFFRKQQVENAQKLGLKFHFDPSNDNGIPSRCELNHPHAERMEDDSAWIKKSALKNLEYVSNFPRSPKKKATAWRLPMAPRVSSSSSDSEDDAPPNTPPAPPIFPLPSPIEPDNDDVNIQSSSQITGSTTVCPVWCAGTSCEAYFPEGDNEYEEVQCSDCKWWSHIRCLPKGINWHDPAVEFICRRCQFFEPEELVLFPPPGTSNLDEGTVRWYPARFLSRDRQQQGTDLEFEFIWLDCVENAVGAGQTFSVSREFCKEVYHICEEPGKIKKSQLPKVRMPRYLDPNFAGHNNPQLEAIFESAIPSIADILTDFSDLHPLVRHYINFEKEAKKPKKRPKRGVHTTPTESSIAFDWQETIGLRSTPEQNVVKALAIAKLLRRITFDALDPEDKSSPAEWKIRVCSVGSALLQILVVQHELGEALNLNGDLLDDLLSRKIIASTFDGVPVLKLIMSCAMGQITNATTSVEKFAKFEREFTVYDEEYRPPTFRRVADSTVKPTPPITVTVKRAAEDEIEDGPSPKRVKKGEDSERPKPRRRARAKNSG</sequence>
<feature type="region of interest" description="Disordered" evidence="1">
    <location>
        <begin position="1084"/>
        <end position="1134"/>
    </location>
</feature>
<name>A0AAW0A6Q8_9AGAR</name>
<feature type="compositionally biased region" description="Pro residues" evidence="1">
    <location>
        <begin position="1108"/>
        <end position="1123"/>
    </location>
</feature>
<feature type="compositionally biased region" description="Basic residues" evidence="1">
    <location>
        <begin position="1547"/>
        <end position="1558"/>
    </location>
</feature>
<feature type="region of interest" description="Disordered" evidence="1">
    <location>
        <begin position="1508"/>
        <end position="1558"/>
    </location>
</feature>
<comment type="caution">
    <text evidence="2">The sequence shown here is derived from an EMBL/GenBank/DDBJ whole genome shotgun (WGS) entry which is preliminary data.</text>
</comment>
<reference evidence="2 3" key="1">
    <citation type="journal article" date="2024" name="J Genomics">
        <title>Draft genome sequencing and assembly of Favolaschia claudopus CIRM-BRFM 2984 isolated from oak limbs.</title>
        <authorList>
            <person name="Navarro D."/>
            <person name="Drula E."/>
            <person name="Chaduli D."/>
            <person name="Cazenave R."/>
            <person name="Ahrendt S."/>
            <person name="Wang J."/>
            <person name="Lipzen A."/>
            <person name="Daum C."/>
            <person name="Barry K."/>
            <person name="Grigoriev I.V."/>
            <person name="Favel A."/>
            <person name="Rosso M.N."/>
            <person name="Martin F."/>
        </authorList>
    </citation>
    <scope>NUCLEOTIDE SEQUENCE [LARGE SCALE GENOMIC DNA]</scope>
    <source>
        <strain evidence="2 3">CIRM-BRFM 2984</strain>
    </source>
</reference>